<dbReference type="EMBL" id="DXBY01000265">
    <property type="protein sequence ID" value="HIZ37134.1"/>
    <property type="molecule type" value="Genomic_DNA"/>
</dbReference>
<reference evidence="1" key="1">
    <citation type="journal article" date="2021" name="PeerJ">
        <title>Extensive microbial diversity within the chicken gut microbiome revealed by metagenomics and culture.</title>
        <authorList>
            <person name="Gilroy R."/>
            <person name="Ravi A."/>
            <person name="Getino M."/>
            <person name="Pursley I."/>
            <person name="Horton D.L."/>
            <person name="Alikhan N.F."/>
            <person name="Baker D."/>
            <person name="Gharbi K."/>
            <person name="Hall N."/>
            <person name="Watson M."/>
            <person name="Adriaenssens E.M."/>
            <person name="Foster-Nyarko E."/>
            <person name="Jarju S."/>
            <person name="Secka A."/>
            <person name="Antonio M."/>
            <person name="Oren A."/>
            <person name="Chaudhuri R.R."/>
            <person name="La Ragione R."/>
            <person name="Hildebrand F."/>
            <person name="Pallen M.J."/>
        </authorList>
    </citation>
    <scope>NUCLEOTIDE SEQUENCE</scope>
    <source>
        <strain evidence="1">ChiGjej4B4-7305</strain>
    </source>
</reference>
<sequence>MDTLFHLAEPDVWAAAARTGSYTGSTRGRSLAEEGFVHCSFQSQLAGVAAAIYAGTPALVLLEIDPEKLGGAPVRVESVPGSTERFPHVYGPIPTAAVTLARPARVDENGQLHSSG</sequence>
<reference evidence="1" key="2">
    <citation type="submission" date="2021-04" db="EMBL/GenBank/DDBJ databases">
        <authorList>
            <person name="Gilroy R."/>
        </authorList>
    </citation>
    <scope>NUCLEOTIDE SEQUENCE</scope>
    <source>
        <strain evidence="1">ChiGjej4B4-7305</strain>
    </source>
</reference>
<evidence type="ECO:0000313" key="1">
    <source>
        <dbReference type="EMBL" id="HIZ37134.1"/>
    </source>
</evidence>
<dbReference type="Proteomes" id="UP000824037">
    <property type="component" value="Unassembled WGS sequence"/>
</dbReference>
<dbReference type="PANTHER" id="PTHR34129">
    <property type="entry name" value="BLR1139 PROTEIN"/>
    <property type="match status" value="1"/>
</dbReference>
<name>A0A9D2J676_9MICO</name>
<organism evidence="1 2">
    <name type="scientific">Candidatus Ruania gallistercoris</name>
    <dbReference type="NCBI Taxonomy" id="2838746"/>
    <lineage>
        <taxon>Bacteria</taxon>
        <taxon>Bacillati</taxon>
        <taxon>Actinomycetota</taxon>
        <taxon>Actinomycetes</taxon>
        <taxon>Micrococcales</taxon>
        <taxon>Ruaniaceae</taxon>
        <taxon>Ruania</taxon>
    </lineage>
</organism>
<protein>
    <submittedName>
        <fullName evidence="1">DUF952 domain-containing protein</fullName>
    </submittedName>
</protein>
<dbReference type="SUPFAM" id="SSF56399">
    <property type="entry name" value="ADP-ribosylation"/>
    <property type="match status" value="1"/>
</dbReference>
<proteinExistence type="predicted"/>
<dbReference type="Gene3D" id="3.20.170.20">
    <property type="entry name" value="Protein of unknown function DUF952"/>
    <property type="match status" value="1"/>
</dbReference>
<gene>
    <name evidence="1" type="ORF">H9815_15275</name>
</gene>
<dbReference type="Pfam" id="PF06108">
    <property type="entry name" value="DUF952"/>
    <property type="match status" value="1"/>
</dbReference>
<dbReference type="PANTHER" id="PTHR34129:SF1">
    <property type="entry name" value="DUF952 DOMAIN-CONTAINING PROTEIN"/>
    <property type="match status" value="1"/>
</dbReference>
<evidence type="ECO:0000313" key="2">
    <source>
        <dbReference type="Proteomes" id="UP000824037"/>
    </source>
</evidence>
<accession>A0A9D2J676</accession>
<dbReference type="AlphaFoldDB" id="A0A9D2J676"/>
<comment type="caution">
    <text evidence="1">The sequence shown here is derived from an EMBL/GenBank/DDBJ whole genome shotgun (WGS) entry which is preliminary data.</text>
</comment>
<dbReference type="InterPro" id="IPR009297">
    <property type="entry name" value="DUF952"/>
</dbReference>